<dbReference type="GO" id="GO:0015833">
    <property type="term" value="P:peptide transport"/>
    <property type="evidence" value="ECO:0007669"/>
    <property type="project" value="TreeGrafter"/>
</dbReference>
<dbReference type="GO" id="GO:0043190">
    <property type="term" value="C:ATP-binding cassette (ABC) transporter complex"/>
    <property type="evidence" value="ECO:0007669"/>
    <property type="project" value="InterPro"/>
</dbReference>
<dbReference type="PANTHER" id="PTHR30290">
    <property type="entry name" value="PERIPLASMIC BINDING COMPONENT OF ABC TRANSPORTER"/>
    <property type="match status" value="1"/>
</dbReference>
<dbReference type="EMBL" id="JACWMT010000001">
    <property type="protein sequence ID" value="MBD1269795.1"/>
    <property type="molecule type" value="Genomic_DNA"/>
</dbReference>
<protein>
    <submittedName>
        <fullName evidence="2">ABC transporter family substrate-binding protein</fullName>
    </submittedName>
    <submittedName>
        <fullName evidence="3">Peptide/nickel transport system substrate-binding protein</fullName>
    </submittedName>
</protein>
<dbReference type="CDD" id="cd08501">
    <property type="entry name" value="PBP2_Lpqw"/>
    <property type="match status" value="1"/>
</dbReference>
<organism evidence="2 5">
    <name type="scientific">Aeromicrobium tamlense</name>
    <dbReference type="NCBI Taxonomy" id="375541"/>
    <lineage>
        <taxon>Bacteria</taxon>
        <taxon>Bacillati</taxon>
        <taxon>Actinomycetota</taxon>
        <taxon>Actinomycetes</taxon>
        <taxon>Propionibacteriales</taxon>
        <taxon>Nocardioidaceae</taxon>
        <taxon>Aeromicrobium</taxon>
    </lineage>
</organism>
<dbReference type="PANTHER" id="PTHR30290:SF65">
    <property type="entry name" value="MONOACYL PHOSPHATIDYLINOSITOL TETRAMANNOSIDE-BINDING PROTEIN LPQW-RELATED"/>
    <property type="match status" value="1"/>
</dbReference>
<dbReference type="RefSeq" id="WP_179427293.1">
    <property type="nucleotide sequence ID" value="NZ_BAAAMP010000002.1"/>
</dbReference>
<dbReference type="InterPro" id="IPR039424">
    <property type="entry name" value="SBP_5"/>
</dbReference>
<proteinExistence type="predicted"/>
<evidence type="ECO:0000259" key="1">
    <source>
        <dbReference type="Pfam" id="PF00496"/>
    </source>
</evidence>
<dbReference type="Gene3D" id="3.40.190.10">
    <property type="entry name" value="Periplasmic binding protein-like II"/>
    <property type="match status" value="1"/>
</dbReference>
<evidence type="ECO:0000313" key="3">
    <source>
        <dbReference type="EMBL" id="NYI39548.1"/>
    </source>
</evidence>
<reference evidence="3 4" key="1">
    <citation type="submission" date="2020-07" db="EMBL/GenBank/DDBJ databases">
        <title>Sequencing the genomes of 1000 actinobacteria strains.</title>
        <authorList>
            <person name="Klenk H.-P."/>
        </authorList>
    </citation>
    <scope>NUCLEOTIDE SEQUENCE [LARGE SCALE GENOMIC DNA]</scope>
    <source>
        <strain evidence="3 4">DSM 19087</strain>
    </source>
</reference>
<dbReference type="PROSITE" id="PS51257">
    <property type="entry name" value="PROKAR_LIPOPROTEIN"/>
    <property type="match status" value="1"/>
</dbReference>
<dbReference type="Proteomes" id="UP000587211">
    <property type="component" value="Unassembled WGS sequence"/>
</dbReference>
<dbReference type="GO" id="GO:0042597">
    <property type="term" value="C:periplasmic space"/>
    <property type="evidence" value="ECO:0007669"/>
    <property type="project" value="UniProtKB-ARBA"/>
</dbReference>
<dbReference type="PIRSF" id="PIRSF002741">
    <property type="entry name" value="MppA"/>
    <property type="match status" value="1"/>
</dbReference>
<dbReference type="AlphaFoldDB" id="A0A8I0KHR2"/>
<evidence type="ECO:0000313" key="4">
    <source>
        <dbReference type="Proteomes" id="UP000587211"/>
    </source>
</evidence>
<keyword evidence="4" id="KW-1185">Reference proteome</keyword>
<sequence length="565" mass="59707">MILKTPGPASRGARRLAVGALAGLLLAGCLGGGGDDSSGEKTAAEEDTSLPMADVHAAERADVRDGGTLRLGITSFPAQFNPVHTDGVASTAPQILEPTLGSAVRVGPDGSWSVDTDYASSVEVVDKDPLTVRVELNRRAVWQGGTSITSADMVAWVDAMQDDEFAAAPPPVYDLVDSVEPDGKFAYEVEFEEPTADWPAAVYPTLPKAYTKSAKTFNRGLATKAPSANGPYVVAEIERRTGTITLERNPRWWGEPGRLDSIVWRIGDEDVLAQAFTAGELESAPVTPANREALAKADVRSALGSEWSHLTINGGTGALADADVRRAVMLAVDGPGIVDDTSKRYGVEAVAMDSVVLLPGQVGAPAGQPVARDLARAEKLLAKAGWRRKDGAGPALRKGKPLTLSLPVPDTRSGAVQRAEAIAEDLAEIGIRVKVTTVPGPTFFEKVVIPLDFDLTTFAWGVRPFELADTRRLFTPIDSPMNFTGKASKAIGQAFDDAIAELDDDARARQVAEIDEVARAQASIMPLAVVPQVLAVDPTVRNYGPAALADTDWTEVGFAAKKKGD</sequence>
<dbReference type="SUPFAM" id="SSF53850">
    <property type="entry name" value="Periplasmic binding protein-like II"/>
    <property type="match status" value="1"/>
</dbReference>
<name>A0A8I0KHR2_9ACTN</name>
<reference evidence="2" key="2">
    <citation type="submission" date="2020-09" db="EMBL/GenBank/DDBJ databases">
        <title>Novel species in genus Aeromicrobium.</title>
        <authorList>
            <person name="Zhang G."/>
        </authorList>
    </citation>
    <scope>NUCLEOTIDE SEQUENCE</scope>
    <source>
        <strain evidence="2">SSW1-57</strain>
    </source>
</reference>
<feature type="domain" description="Solute-binding protein family 5" evidence="1">
    <location>
        <begin position="117"/>
        <end position="465"/>
    </location>
</feature>
<comment type="caution">
    <text evidence="2">The sequence shown here is derived from an EMBL/GenBank/DDBJ whole genome shotgun (WGS) entry which is preliminary data.</text>
</comment>
<gene>
    <name evidence="3" type="ORF">BJ975_002923</name>
    <name evidence="2" type="ORF">IDH50_06120</name>
</gene>
<dbReference type="Proteomes" id="UP000659061">
    <property type="component" value="Unassembled WGS sequence"/>
</dbReference>
<dbReference type="GO" id="GO:1904680">
    <property type="term" value="F:peptide transmembrane transporter activity"/>
    <property type="evidence" value="ECO:0007669"/>
    <property type="project" value="TreeGrafter"/>
</dbReference>
<evidence type="ECO:0000313" key="2">
    <source>
        <dbReference type="EMBL" id="MBD1269795.1"/>
    </source>
</evidence>
<dbReference type="InterPro" id="IPR030678">
    <property type="entry name" value="Peptide/Ni-bd"/>
</dbReference>
<accession>A0A8I0KHR2</accession>
<evidence type="ECO:0000313" key="5">
    <source>
        <dbReference type="Proteomes" id="UP000659061"/>
    </source>
</evidence>
<dbReference type="InterPro" id="IPR000914">
    <property type="entry name" value="SBP_5_dom"/>
</dbReference>
<dbReference type="Pfam" id="PF00496">
    <property type="entry name" value="SBP_bac_5"/>
    <property type="match status" value="1"/>
</dbReference>
<dbReference type="Gene3D" id="3.10.105.10">
    <property type="entry name" value="Dipeptide-binding Protein, Domain 3"/>
    <property type="match status" value="1"/>
</dbReference>
<dbReference type="EMBL" id="JACBZN010000001">
    <property type="protein sequence ID" value="NYI39548.1"/>
    <property type="molecule type" value="Genomic_DNA"/>
</dbReference>